<dbReference type="PATRIC" id="fig|1367477.3.peg.757"/>
<evidence type="ECO:0000313" key="3">
    <source>
        <dbReference type="Proteomes" id="UP000017805"/>
    </source>
</evidence>
<reference evidence="2 3" key="1">
    <citation type="submission" date="2013-07" db="EMBL/GenBank/DDBJ databases">
        <title>Complete genome sequence of Bacillus infantis NRRL B-14911 that has potential to induce cardiac disease by antigenic mimicry.</title>
        <authorList>
            <person name="Massilamany C."/>
            <person name="Smith T.P.L."/>
            <person name="Loy J.D."/>
            <person name="Barletta R."/>
            <person name="Reddy J."/>
        </authorList>
    </citation>
    <scope>NUCLEOTIDE SEQUENCE [LARGE SCALE GENOMIC DNA]</scope>
    <source>
        <strain evidence="2 3">NRRL B-14911</strain>
    </source>
</reference>
<evidence type="ECO:0000313" key="2">
    <source>
        <dbReference type="EMBL" id="AGX02778.1"/>
    </source>
</evidence>
<protein>
    <submittedName>
        <fullName evidence="2">Uncharacterized protein</fullName>
    </submittedName>
</protein>
<proteinExistence type="predicted"/>
<feature type="region of interest" description="Disordered" evidence="1">
    <location>
        <begin position="144"/>
        <end position="193"/>
    </location>
</feature>
<accession>U5L600</accession>
<sequence>MQMQMNGWTQFERQVRWSEVFHHVEDLRLYLLLKSDAMVKDEVPCGELVLNAGQYVRSITLLREDLWFYNVKKKDFYSHSRIQRSIKRLEKLGLIKAERFPHGFLFTVLGVEEPADGRELAEMGVEEPADGRELAEVEAKNTAEVQAENGQDPFLPPARESDVEDSRIEPEYTIEKRNKREKRKNKNNNNNSISEDVRRAKIAAVAEHFMVRRGKGFFLTAMDLTAIERICESPLSTEQLTAFMDEQFDKVEQGDVHDTINSPKYLEKILESYEPPEVLEQRLEEALAALGERVENA</sequence>
<dbReference type="EMBL" id="CP006643">
    <property type="protein sequence ID" value="AGX02778.1"/>
    <property type="molecule type" value="Genomic_DNA"/>
</dbReference>
<organism evidence="2 3">
    <name type="scientific">Bacillus infantis NRRL B-14911</name>
    <dbReference type="NCBI Taxonomy" id="1367477"/>
    <lineage>
        <taxon>Bacteria</taxon>
        <taxon>Bacillati</taxon>
        <taxon>Bacillota</taxon>
        <taxon>Bacilli</taxon>
        <taxon>Bacillales</taxon>
        <taxon>Bacillaceae</taxon>
        <taxon>Bacillus</taxon>
    </lineage>
</organism>
<gene>
    <name evidence="2" type="ORF">N288_04100</name>
</gene>
<dbReference type="KEGG" id="bif:N288_04100"/>
<dbReference type="Proteomes" id="UP000017805">
    <property type="component" value="Chromosome"/>
</dbReference>
<dbReference type="STRING" id="1367477.N288_04100"/>
<name>U5L600_9BACI</name>
<dbReference type="AlphaFoldDB" id="U5L600"/>
<feature type="compositionally biased region" description="Basic and acidic residues" evidence="1">
    <location>
        <begin position="159"/>
        <end position="178"/>
    </location>
</feature>
<dbReference type="HOGENOM" id="CLU_935832_0_0_9"/>
<evidence type="ECO:0000256" key="1">
    <source>
        <dbReference type="SAM" id="MobiDB-lite"/>
    </source>
</evidence>
<keyword evidence="3" id="KW-1185">Reference proteome</keyword>